<dbReference type="Proteomes" id="UP000887116">
    <property type="component" value="Unassembled WGS sequence"/>
</dbReference>
<gene>
    <name evidence="1" type="ORF">TNCT_607261</name>
</gene>
<dbReference type="AlphaFoldDB" id="A0A8X6K0D2"/>
<organism evidence="1 2">
    <name type="scientific">Trichonephila clavata</name>
    <name type="common">Joro spider</name>
    <name type="synonym">Nephila clavata</name>
    <dbReference type="NCBI Taxonomy" id="2740835"/>
    <lineage>
        <taxon>Eukaryota</taxon>
        <taxon>Metazoa</taxon>
        <taxon>Ecdysozoa</taxon>
        <taxon>Arthropoda</taxon>
        <taxon>Chelicerata</taxon>
        <taxon>Arachnida</taxon>
        <taxon>Araneae</taxon>
        <taxon>Araneomorphae</taxon>
        <taxon>Entelegynae</taxon>
        <taxon>Araneoidea</taxon>
        <taxon>Nephilidae</taxon>
        <taxon>Trichonephila</taxon>
    </lineage>
</organism>
<protein>
    <submittedName>
        <fullName evidence="1">Uncharacterized protein</fullName>
    </submittedName>
</protein>
<comment type="caution">
    <text evidence="1">The sequence shown here is derived from an EMBL/GenBank/DDBJ whole genome shotgun (WGS) entry which is preliminary data.</text>
</comment>
<reference evidence="1" key="1">
    <citation type="submission" date="2020-07" db="EMBL/GenBank/DDBJ databases">
        <title>Multicomponent nature underlies the extraordinary mechanical properties of spider dragline silk.</title>
        <authorList>
            <person name="Kono N."/>
            <person name="Nakamura H."/>
            <person name="Mori M."/>
            <person name="Yoshida Y."/>
            <person name="Ohtoshi R."/>
            <person name="Malay A.D."/>
            <person name="Moran D.A.P."/>
            <person name="Tomita M."/>
            <person name="Numata K."/>
            <person name="Arakawa K."/>
        </authorList>
    </citation>
    <scope>NUCLEOTIDE SEQUENCE</scope>
</reference>
<evidence type="ECO:0000313" key="1">
    <source>
        <dbReference type="EMBL" id="GFR25026.1"/>
    </source>
</evidence>
<proteinExistence type="predicted"/>
<name>A0A8X6K0D2_TRICU</name>
<keyword evidence="2" id="KW-1185">Reference proteome</keyword>
<dbReference type="EMBL" id="BMAO01038440">
    <property type="protein sequence ID" value="GFR25026.1"/>
    <property type="molecule type" value="Genomic_DNA"/>
</dbReference>
<accession>A0A8X6K0D2</accession>
<sequence>MLVCSEFISGTQSPILHFPLASVMLIYTQFPGAAIWENSWSGWNPFPGISGEEIRECPARMVGLRLRHFVVMAVEIFKVRRGVRTGWRILVID</sequence>
<evidence type="ECO:0000313" key="2">
    <source>
        <dbReference type="Proteomes" id="UP000887116"/>
    </source>
</evidence>